<dbReference type="InterPro" id="IPR013563">
    <property type="entry name" value="Oligopep_ABC_C"/>
</dbReference>
<protein>
    <submittedName>
        <fullName evidence="7">ABC transporter ATP-binding protein</fullName>
    </submittedName>
</protein>
<comment type="similarity">
    <text evidence="2">Belongs to the ABC transporter superfamily.</text>
</comment>
<dbReference type="CDD" id="cd03257">
    <property type="entry name" value="ABC_NikE_OppD_transporters"/>
    <property type="match status" value="1"/>
</dbReference>
<evidence type="ECO:0000256" key="5">
    <source>
        <dbReference type="ARBA" id="ARBA00022840"/>
    </source>
</evidence>
<organism evidence="7 8">
    <name type="scientific">Azorhizobium oxalatiphilum</name>
    <dbReference type="NCBI Taxonomy" id="980631"/>
    <lineage>
        <taxon>Bacteria</taxon>
        <taxon>Pseudomonadati</taxon>
        <taxon>Pseudomonadota</taxon>
        <taxon>Alphaproteobacteria</taxon>
        <taxon>Hyphomicrobiales</taxon>
        <taxon>Xanthobacteraceae</taxon>
        <taxon>Azorhizobium</taxon>
    </lineage>
</organism>
<dbReference type="PANTHER" id="PTHR43776:SF7">
    <property type="entry name" value="D,D-DIPEPTIDE TRANSPORT ATP-BINDING PROTEIN DDPF-RELATED"/>
    <property type="match status" value="1"/>
</dbReference>
<dbReference type="InterPro" id="IPR003439">
    <property type="entry name" value="ABC_transporter-like_ATP-bd"/>
</dbReference>
<dbReference type="NCBIfam" id="TIGR01727">
    <property type="entry name" value="oligo_HPY"/>
    <property type="match status" value="1"/>
</dbReference>
<evidence type="ECO:0000259" key="6">
    <source>
        <dbReference type="PROSITE" id="PS50893"/>
    </source>
</evidence>
<dbReference type="SUPFAM" id="SSF52540">
    <property type="entry name" value="P-loop containing nucleoside triphosphate hydrolases"/>
    <property type="match status" value="1"/>
</dbReference>
<evidence type="ECO:0000256" key="4">
    <source>
        <dbReference type="ARBA" id="ARBA00022741"/>
    </source>
</evidence>
<evidence type="ECO:0000256" key="2">
    <source>
        <dbReference type="ARBA" id="ARBA00005417"/>
    </source>
</evidence>
<keyword evidence="3" id="KW-0813">Transport</keyword>
<dbReference type="AlphaFoldDB" id="A0A917CB56"/>
<dbReference type="EMBL" id="BMCT01000009">
    <property type="protein sequence ID" value="GGF82007.1"/>
    <property type="molecule type" value="Genomic_DNA"/>
</dbReference>
<evidence type="ECO:0000313" key="7">
    <source>
        <dbReference type="EMBL" id="GGF82007.1"/>
    </source>
</evidence>
<evidence type="ECO:0000256" key="1">
    <source>
        <dbReference type="ARBA" id="ARBA00004417"/>
    </source>
</evidence>
<comment type="subcellular location">
    <subcellularLocation>
        <location evidence="1">Cell inner membrane</location>
        <topology evidence="1">Peripheral membrane protein</topology>
    </subcellularLocation>
</comment>
<dbReference type="InterPro" id="IPR003593">
    <property type="entry name" value="AAA+_ATPase"/>
</dbReference>
<reference evidence="7" key="1">
    <citation type="journal article" date="2014" name="Int. J. Syst. Evol. Microbiol.">
        <title>Complete genome sequence of Corynebacterium casei LMG S-19264T (=DSM 44701T), isolated from a smear-ripened cheese.</title>
        <authorList>
            <consortium name="US DOE Joint Genome Institute (JGI-PGF)"/>
            <person name="Walter F."/>
            <person name="Albersmeier A."/>
            <person name="Kalinowski J."/>
            <person name="Ruckert C."/>
        </authorList>
    </citation>
    <scope>NUCLEOTIDE SEQUENCE</scope>
    <source>
        <strain evidence="7">CCM 7897</strain>
    </source>
</reference>
<evidence type="ECO:0000313" key="8">
    <source>
        <dbReference type="Proteomes" id="UP000606044"/>
    </source>
</evidence>
<dbReference type="Pfam" id="PF00005">
    <property type="entry name" value="ABC_tran"/>
    <property type="match status" value="1"/>
</dbReference>
<dbReference type="FunFam" id="3.40.50.300:FF:000016">
    <property type="entry name" value="Oligopeptide ABC transporter ATP-binding component"/>
    <property type="match status" value="1"/>
</dbReference>
<dbReference type="RefSeq" id="WP_188583356.1">
    <property type="nucleotide sequence ID" value="NZ_BMCT01000009.1"/>
</dbReference>
<dbReference type="InterPro" id="IPR027417">
    <property type="entry name" value="P-loop_NTPase"/>
</dbReference>
<dbReference type="PROSITE" id="PS00211">
    <property type="entry name" value="ABC_TRANSPORTER_1"/>
    <property type="match status" value="1"/>
</dbReference>
<dbReference type="Pfam" id="PF08352">
    <property type="entry name" value="oligo_HPY"/>
    <property type="match status" value="1"/>
</dbReference>
<dbReference type="Gene3D" id="3.40.50.300">
    <property type="entry name" value="P-loop containing nucleotide triphosphate hydrolases"/>
    <property type="match status" value="1"/>
</dbReference>
<dbReference type="GO" id="GO:0015833">
    <property type="term" value="P:peptide transport"/>
    <property type="evidence" value="ECO:0007669"/>
    <property type="project" value="InterPro"/>
</dbReference>
<dbReference type="InterPro" id="IPR017871">
    <property type="entry name" value="ABC_transporter-like_CS"/>
</dbReference>
<keyword evidence="8" id="KW-1185">Reference proteome</keyword>
<dbReference type="Proteomes" id="UP000606044">
    <property type="component" value="Unassembled WGS sequence"/>
</dbReference>
<dbReference type="GO" id="GO:0016887">
    <property type="term" value="F:ATP hydrolysis activity"/>
    <property type="evidence" value="ECO:0007669"/>
    <property type="project" value="InterPro"/>
</dbReference>
<name>A0A917CB56_9HYPH</name>
<dbReference type="GO" id="GO:0055085">
    <property type="term" value="P:transmembrane transport"/>
    <property type="evidence" value="ECO:0007669"/>
    <property type="project" value="UniProtKB-ARBA"/>
</dbReference>
<proteinExistence type="inferred from homology"/>
<sequence length="341" mass="36690">MNVHVSPPLAFPDRRPLLRAEGLKRGFKGRGGLLGRSHEVLALRGVDFALARGEAVGVVGESGCGKSTLARVLLHLTPATAGRVTFDGKDLGALPKRELRALRRRMQLVFQDPFASLDPRRPIGDQIADGILIHRLATREGAKEKVAALLAQVGLDPAHAGRLPHEFSGGQRQRIAIARALSTDPDVLVADEPVSALDVSVQAQVVNLLKDLRSRLGLGLIFISHDLHVVRHLCDRVVVMYLGRVVEEAPAAELFATPHHPYTQALLAATPSMHAVDDRREPLKGEMPSPANPPSGCAFRTRCPRALPACAEELPELLHAGPGRRLACPPVLAEIPEAPHA</sequence>
<dbReference type="SMART" id="SM00382">
    <property type="entry name" value="AAA"/>
    <property type="match status" value="1"/>
</dbReference>
<feature type="domain" description="ABC transporter" evidence="6">
    <location>
        <begin position="18"/>
        <end position="267"/>
    </location>
</feature>
<keyword evidence="5 7" id="KW-0067">ATP-binding</keyword>
<dbReference type="GO" id="GO:0005524">
    <property type="term" value="F:ATP binding"/>
    <property type="evidence" value="ECO:0007669"/>
    <property type="project" value="UniProtKB-KW"/>
</dbReference>
<evidence type="ECO:0000256" key="3">
    <source>
        <dbReference type="ARBA" id="ARBA00022448"/>
    </source>
</evidence>
<gene>
    <name evidence="7" type="ORF">GCM10007301_47650</name>
</gene>
<accession>A0A917CB56</accession>
<keyword evidence="4" id="KW-0547">Nucleotide-binding</keyword>
<reference evidence="7" key="2">
    <citation type="submission" date="2020-09" db="EMBL/GenBank/DDBJ databases">
        <authorList>
            <person name="Sun Q."/>
            <person name="Sedlacek I."/>
        </authorList>
    </citation>
    <scope>NUCLEOTIDE SEQUENCE</scope>
    <source>
        <strain evidence="7">CCM 7897</strain>
    </source>
</reference>
<dbReference type="PROSITE" id="PS50893">
    <property type="entry name" value="ABC_TRANSPORTER_2"/>
    <property type="match status" value="1"/>
</dbReference>
<comment type="caution">
    <text evidence="7">The sequence shown here is derived from an EMBL/GenBank/DDBJ whole genome shotgun (WGS) entry which is preliminary data.</text>
</comment>
<dbReference type="GO" id="GO:0005886">
    <property type="term" value="C:plasma membrane"/>
    <property type="evidence" value="ECO:0007669"/>
    <property type="project" value="UniProtKB-SubCell"/>
</dbReference>
<dbReference type="InterPro" id="IPR050319">
    <property type="entry name" value="ABC_transp_ATP-bind"/>
</dbReference>
<dbReference type="PANTHER" id="PTHR43776">
    <property type="entry name" value="TRANSPORT ATP-BINDING PROTEIN"/>
    <property type="match status" value="1"/>
</dbReference>